<feature type="transmembrane region" description="Helical" evidence="1">
    <location>
        <begin position="110"/>
        <end position="127"/>
    </location>
</feature>
<dbReference type="KEGG" id="vg:55609938"/>
<dbReference type="RefSeq" id="YP_009839641.1">
    <property type="nucleotide sequence ID" value="NC_048721.1"/>
</dbReference>
<keyword evidence="1" id="KW-0812">Transmembrane</keyword>
<protein>
    <submittedName>
        <fullName evidence="2">Uncharacterized protein</fullName>
    </submittedName>
</protein>
<evidence type="ECO:0000256" key="1">
    <source>
        <dbReference type="SAM" id="Phobius"/>
    </source>
</evidence>
<keyword evidence="1" id="KW-1133">Transmembrane helix</keyword>
<evidence type="ECO:0000313" key="3">
    <source>
        <dbReference type="Proteomes" id="UP000259988"/>
    </source>
</evidence>
<keyword evidence="1" id="KW-0472">Membrane</keyword>
<accession>A0A345M8Y0</accession>
<dbReference type="GeneID" id="55609938"/>
<keyword evidence="3" id="KW-1185">Reference proteome</keyword>
<proteinExistence type="predicted"/>
<name>A0A345M8Y0_9CAUD</name>
<gene>
    <name evidence="2" type="primary">247</name>
    <name evidence="2" type="ORF">SEA_STARPLATINUM_247</name>
</gene>
<reference evidence="2 3" key="1">
    <citation type="submission" date="2018-07" db="EMBL/GenBank/DDBJ databases">
        <authorList>
            <person name="Cook J.L."/>
            <person name="Tucker S.D."/>
            <person name="Kassa A.K."/>
            <person name="Jones J.A."/>
            <person name="Khadka D."/>
            <person name="Klug H.M."/>
            <person name="Layton S.R."/>
            <person name="Nayek S."/>
            <person name="Bhuiyan S."/>
            <person name="Kim T."/>
            <person name="Hughes L.E."/>
            <person name="Garlena R.A."/>
            <person name="Russell D.A."/>
            <person name="Pope W.H."/>
            <person name="Jacobs-Sera D."/>
            <person name="Hatfull G.F."/>
        </authorList>
    </citation>
    <scope>NUCLEOTIDE SEQUENCE [LARGE SCALE GENOMIC DNA]</scope>
</reference>
<dbReference type="EMBL" id="MH576965">
    <property type="protein sequence ID" value="AXH66951.1"/>
    <property type="molecule type" value="Genomic_DNA"/>
</dbReference>
<sequence length="133" mass="14736">MSKISAVLVKAYAHPLVIIEVIIAVGLLVSGLYTMSWLYQPSSTTPLGVAIDSTYVRMTIGAFYASSALAIMAGAKRDKRTLEATGLFMASLSYGFMTLLRWLTIGFVPLTWVFSLTLMLIVAFLYFRIRLLR</sequence>
<evidence type="ECO:0000313" key="2">
    <source>
        <dbReference type="EMBL" id="AXH66951.1"/>
    </source>
</evidence>
<organism evidence="2 3">
    <name type="scientific">Streptomyces phage StarPlatinum</name>
    <dbReference type="NCBI Taxonomy" id="2283265"/>
    <lineage>
        <taxon>Viruses</taxon>
        <taxon>Duplodnaviria</taxon>
        <taxon>Heunggongvirae</taxon>
        <taxon>Uroviricota</taxon>
        <taxon>Caudoviricetes</taxon>
        <taxon>Stanwilliamsviridae</taxon>
        <taxon>Boydwoodruffvirinae</taxon>
        <taxon>Karimacvirus</taxon>
        <taxon>Karimacvirus starplatinum</taxon>
        <taxon>Streptomyces virus StarPlatinum</taxon>
    </lineage>
</organism>
<feature type="transmembrane region" description="Helical" evidence="1">
    <location>
        <begin position="55"/>
        <end position="75"/>
    </location>
</feature>
<feature type="transmembrane region" description="Helical" evidence="1">
    <location>
        <begin position="87"/>
        <end position="104"/>
    </location>
</feature>
<feature type="transmembrane region" description="Helical" evidence="1">
    <location>
        <begin position="12"/>
        <end position="35"/>
    </location>
</feature>
<dbReference type="Proteomes" id="UP000259988">
    <property type="component" value="Segment"/>
</dbReference>